<accession>A0AAN9UX22</accession>
<dbReference type="InterPro" id="IPR013094">
    <property type="entry name" value="AB_hydrolase_3"/>
</dbReference>
<sequence>MSALLSPDQIAAIRKGLEDMENASLALLGPCPPDLKESTIDIPLADGFVSRTILIRPVSSKQGGDERVAAAAPAATEKLPLVVFIHGGSFSYDSPRMLLSPARAFASHFRAIVACIAYKLAPEHPFPAPAHSAWEATAWLAAPENLNSSSGVLKAEGLEFDPALGFVLAGASAGANLAAAIAGVNSVVKKEEEDEGHHHDGDGDDEEQQLVRGLPPITSEVTGLFLAIPYLMEAEIVPAAYRPLFRSREANANAPFINARSLEEMASNYQQDVRSPWFSPLNLDVGRMRARGRRFPGRVYVQCGDLDIIRDDAVVYERALRDAGLAETRIDVMPGYDHACWCNLMFDQAHTPEMKERTMDGMGWLLGSQWDRARPLSH</sequence>
<dbReference type="InterPro" id="IPR050466">
    <property type="entry name" value="Carboxylest/Gibb_receptor"/>
</dbReference>
<dbReference type="Gene3D" id="3.40.50.1820">
    <property type="entry name" value="alpha/beta hydrolase"/>
    <property type="match status" value="1"/>
</dbReference>
<comment type="caution">
    <text evidence="3">The sequence shown here is derived from an EMBL/GenBank/DDBJ whole genome shotgun (WGS) entry which is preliminary data.</text>
</comment>
<dbReference type="PANTHER" id="PTHR23024">
    <property type="entry name" value="ARYLACETAMIDE DEACETYLASE"/>
    <property type="match status" value="1"/>
</dbReference>
<evidence type="ECO:0000256" key="1">
    <source>
        <dbReference type="SAM" id="MobiDB-lite"/>
    </source>
</evidence>
<dbReference type="InterPro" id="IPR029058">
    <property type="entry name" value="AB_hydrolase_fold"/>
</dbReference>
<protein>
    <recommendedName>
        <fullName evidence="2">Alpha/beta hydrolase fold-3 domain-containing protein</fullName>
    </recommendedName>
</protein>
<dbReference type="EMBL" id="JAKJXP020000010">
    <property type="protein sequence ID" value="KAK7755848.1"/>
    <property type="molecule type" value="Genomic_DNA"/>
</dbReference>
<dbReference type="GO" id="GO:0016787">
    <property type="term" value="F:hydrolase activity"/>
    <property type="evidence" value="ECO:0007669"/>
    <property type="project" value="InterPro"/>
</dbReference>
<evidence type="ECO:0000259" key="2">
    <source>
        <dbReference type="Pfam" id="PF07859"/>
    </source>
</evidence>
<feature type="domain" description="Alpha/beta hydrolase fold-3" evidence="2">
    <location>
        <begin position="82"/>
        <end position="340"/>
    </location>
</feature>
<evidence type="ECO:0000313" key="4">
    <source>
        <dbReference type="Proteomes" id="UP001320420"/>
    </source>
</evidence>
<dbReference type="SUPFAM" id="SSF53474">
    <property type="entry name" value="alpha/beta-Hydrolases"/>
    <property type="match status" value="1"/>
</dbReference>
<dbReference type="Pfam" id="PF07859">
    <property type="entry name" value="Abhydrolase_3"/>
    <property type="match status" value="1"/>
</dbReference>
<keyword evidence="4" id="KW-1185">Reference proteome</keyword>
<reference evidence="3 4" key="1">
    <citation type="submission" date="2024-02" db="EMBL/GenBank/DDBJ databases">
        <title>De novo assembly and annotation of 12 fungi associated with fruit tree decline syndrome in Ontario, Canada.</title>
        <authorList>
            <person name="Sulman M."/>
            <person name="Ellouze W."/>
            <person name="Ilyukhin E."/>
        </authorList>
    </citation>
    <scope>NUCLEOTIDE SEQUENCE [LARGE SCALE GENOMIC DNA]</scope>
    <source>
        <strain evidence="3 4">M11/M66-122</strain>
    </source>
</reference>
<dbReference type="Proteomes" id="UP001320420">
    <property type="component" value="Unassembled WGS sequence"/>
</dbReference>
<gene>
    <name evidence="3" type="ORF">SLS62_002134</name>
</gene>
<evidence type="ECO:0000313" key="3">
    <source>
        <dbReference type="EMBL" id="KAK7755848.1"/>
    </source>
</evidence>
<feature type="compositionally biased region" description="Basic and acidic residues" evidence="1">
    <location>
        <begin position="189"/>
        <end position="201"/>
    </location>
</feature>
<dbReference type="PANTHER" id="PTHR23024:SF643">
    <property type="entry name" value="AB HYDROLASE SUPERFAMILY PROTEIN B1A11.02"/>
    <property type="match status" value="1"/>
</dbReference>
<organism evidence="3 4">
    <name type="scientific">Diatrype stigma</name>
    <dbReference type="NCBI Taxonomy" id="117547"/>
    <lineage>
        <taxon>Eukaryota</taxon>
        <taxon>Fungi</taxon>
        <taxon>Dikarya</taxon>
        <taxon>Ascomycota</taxon>
        <taxon>Pezizomycotina</taxon>
        <taxon>Sordariomycetes</taxon>
        <taxon>Xylariomycetidae</taxon>
        <taxon>Xylariales</taxon>
        <taxon>Diatrypaceae</taxon>
        <taxon>Diatrype</taxon>
    </lineage>
</organism>
<dbReference type="AlphaFoldDB" id="A0AAN9UX22"/>
<proteinExistence type="predicted"/>
<name>A0AAN9UX22_9PEZI</name>
<feature type="region of interest" description="Disordered" evidence="1">
    <location>
        <begin position="189"/>
        <end position="208"/>
    </location>
</feature>